<reference evidence="1" key="2">
    <citation type="submission" date="2012-06" db="EMBL/GenBank/DDBJ databases">
        <authorList>
            <person name="Yu Y."/>
            <person name="Currie J."/>
            <person name="Lomeli R."/>
            <person name="Angelova A."/>
            <person name="Collura K."/>
            <person name="Wissotski M."/>
            <person name="Campos D."/>
            <person name="Kudrna D."/>
            <person name="Golser W."/>
            <person name="Ashely E."/>
            <person name="Descour A."/>
            <person name="Fernandes J."/>
            <person name="Soderlund C."/>
            <person name="Walbot V."/>
        </authorList>
    </citation>
    <scope>NUCLEOTIDE SEQUENCE</scope>
    <source>
        <strain evidence="1">B73</strain>
    </source>
</reference>
<proteinExistence type="evidence at transcript level"/>
<sequence>MSYETNSVTTELFTVPSFPTSEHKYDETCTCPTIGGKSQPPSLEILPAALDRFPPLWKVYIELNSSPFFQFLAEMDSPGPSTQNSKTWTPFLESNLRTAWR</sequence>
<evidence type="ECO:0000313" key="1">
    <source>
        <dbReference type="EMBL" id="ACN25810.1"/>
    </source>
</evidence>
<protein>
    <submittedName>
        <fullName evidence="1">Uncharacterized protein</fullName>
    </submittedName>
</protein>
<name>C0HFK7_MAIZE</name>
<dbReference type="AlphaFoldDB" id="C0HFK7"/>
<reference evidence="1" key="1">
    <citation type="journal article" date="2009" name="PLoS Genet.">
        <title>Sequencing, mapping, and analysis of 27,455 maize full-length cDNAs.</title>
        <authorList>
            <person name="Soderlund C."/>
            <person name="Descour A."/>
            <person name="Kudrna D."/>
            <person name="Bomhoff M."/>
            <person name="Boyd L."/>
            <person name="Currie J."/>
            <person name="Angelova A."/>
            <person name="Collura K."/>
            <person name="Wissotski M."/>
            <person name="Ashley E."/>
            <person name="Morrow D."/>
            <person name="Fernandes J."/>
            <person name="Walbot V."/>
            <person name="Yu Y."/>
        </authorList>
    </citation>
    <scope>NUCLEOTIDE SEQUENCE</scope>
    <source>
        <strain evidence="1">B73</strain>
    </source>
</reference>
<dbReference type="EMBL" id="BT061113">
    <property type="protein sequence ID" value="ACN25810.1"/>
    <property type="molecule type" value="mRNA"/>
</dbReference>
<accession>C0HFK7</accession>
<organism evidence="1">
    <name type="scientific">Zea mays</name>
    <name type="common">Maize</name>
    <dbReference type="NCBI Taxonomy" id="4577"/>
    <lineage>
        <taxon>Eukaryota</taxon>
        <taxon>Viridiplantae</taxon>
        <taxon>Streptophyta</taxon>
        <taxon>Embryophyta</taxon>
        <taxon>Tracheophyta</taxon>
        <taxon>Spermatophyta</taxon>
        <taxon>Magnoliopsida</taxon>
        <taxon>Liliopsida</taxon>
        <taxon>Poales</taxon>
        <taxon>Poaceae</taxon>
        <taxon>PACMAD clade</taxon>
        <taxon>Panicoideae</taxon>
        <taxon>Andropogonodae</taxon>
        <taxon>Andropogoneae</taxon>
        <taxon>Tripsacinae</taxon>
        <taxon>Zea</taxon>
    </lineage>
</organism>